<accession>A0A067Q3V9</accession>
<feature type="compositionally biased region" description="Basic and acidic residues" evidence="1">
    <location>
        <begin position="71"/>
        <end position="83"/>
    </location>
</feature>
<organism evidence="2 3">
    <name type="scientific">Jaapia argillacea MUCL 33604</name>
    <dbReference type="NCBI Taxonomy" id="933084"/>
    <lineage>
        <taxon>Eukaryota</taxon>
        <taxon>Fungi</taxon>
        <taxon>Dikarya</taxon>
        <taxon>Basidiomycota</taxon>
        <taxon>Agaricomycotina</taxon>
        <taxon>Agaricomycetes</taxon>
        <taxon>Agaricomycetidae</taxon>
        <taxon>Jaapiales</taxon>
        <taxon>Jaapiaceae</taxon>
        <taxon>Jaapia</taxon>
    </lineage>
</organism>
<dbReference type="AlphaFoldDB" id="A0A067Q3V9"/>
<feature type="region of interest" description="Disordered" evidence="1">
    <location>
        <begin position="1"/>
        <end position="113"/>
    </location>
</feature>
<sequence length="130" mass="14580">MHDNDPEVLEREKHRNLSGRQHETSTPLRTAPGWNESLASHSEASVKADKHDHLTPEEMQRHTVDYVQSRHHPEDRLSRRVSEELDSVTGPLSSASGSSGGGDFIENGNIRTTRKVVIEEHEVKGERGDV</sequence>
<dbReference type="HOGENOM" id="CLU_112088_1_0_1"/>
<feature type="compositionally biased region" description="Basic and acidic residues" evidence="1">
    <location>
        <begin position="44"/>
        <end position="64"/>
    </location>
</feature>
<proteinExistence type="predicted"/>
<dbReference type="Proteomes" id="UP000027265">
    <property type="component" value="Unassembled WGS sequence"/>
</dbReference>
<dbReference type="InParanoid" id="A0A067Q3V9"/>
<evidence type="ECO:0000313" key="2">
    <source>
        <dbReference type="EMBL" id="KDQ57271.1"/>
    </source>
</evidence>
<protein>
    <submittedName>
        <fullName evidence="2">Uncharacterized protein</fullName>
    </submittedName>
</protein>
<keyword evidence="3" id="KW-1185">Reference proteome</keyword>
<dbReference type="EMBL" id="KL197720">
    <property type="protein sequence ID" value="KDQ57271.1"/>
    <property type="molecule type" value="Genomic_DNA"/>
</dbReference>
<dbReference type="STRING" id="933084.A0A067Q3V9"/>
<feature type="compositionally biased region" description="Basic and acidic residues" evidence="1">
    <location>
        <begin position="1"/>
        <end position="23"/>
    </location>
</feature>
<evidence type="ECO:0000256" key="1">
    <source>
        <dbReference type="SAM" id="MobiDB-lite"/>
    </source>
</evidence>
<name>A0A067Q3V9_9AGAM</name>
<gene>
    <name evidence="2" type="ORF">JAAARDRAFT_35905</name>
</gene>
<dbReference type="OrthoDB" id="529205at2759"/>
<reference evidence="3" key="1">
    <citation type="journal article" date="2014" name="Proc. Natl. Acad. Sci. U.S.A.">
        <title>Extensive sampling of basidiomycete genomes demonstrates inadequacy of the white-rot/brown-rot paradigm for wood decay fungi.</title>
        <authorList>
            <person name="Riley R."/>
            <person name="Salamov A.A."/>
            <person name="Brown D.W."/>
            <person name="Nagy L.G."/>
            <person name="Floudas D."/>
            <person name="Held B.W."/>
            <person name="Levasseur A."/>
            <person name="Lombard V."/>
            <person name="Morin E."/>
            <person name="Otillar R."/>
            <person name="Lindquist E.A."/>
            <person name="Sun H."/>
            <person name="LaButti K.M."/>
            <person name="Schmutz J."/>
            <person name="Jabbour D."/>
            <person name="Luo H."/>
            <person name="Baker S.E."/>
            <person name="Pisabarro A.G."/>
            <person name="Walton J.D."/>
            <person name="Blanchette R.A."/>
            <person name="Henrissat B."/>
            <person name="Martin F."/>
            <person name="Cullen D."/>
            <person name="Hibbett D.S."/>
            <person name="Grigoriev I.V."/>
        </authorList>
    </citation>
    <scope>NUCLEOTIDE SEQUENCE [LARGE SCALE GENOMIC DNA]</scope>
    <source>
        <strain evidence="3">MUCL 33604</strain>
    </source>
</reference>
<evidence type="ECO:0000313" key="3">
    <source>
        <dbReference type="Proteomes" id="UP000027265"/>
    </source>
</evidence>